<dbReference type="Proteomes" id="UP001345013">
    <property type="component" value="Unassembled WGS sequence"/>
</dbReference>
<keyword evidence="10" id="KW-1185">Reference proteome</keyword>
<evidence type="ECO:0000256" key="1">
    <source>
        <dbReference type="ARBA" id="ARBA00003060"/>
    </source>
</evidence>
<keyword evidence="6" id="KW-0963">Cytoplasm</keyword>
<keyword evidence="7" id="KW-0206">Cytoskeleton</keyword>
<proteinExistence type="inferred from homology"/>
<evidence type="ECO:0000256" key="3">
    <source>
        <dbReference type="ARBA" id="ARBA00011015"/>
    </source>
</evidence>
<comment type="similarity">
    <text evidence="3">Belongs to the MOZART1 family.</text>
</comment>
<dbReference type="Pfam" id="PF12554">
    <property type="entry name" value="MOZART1"/>
    <property type="match status" value="1"/>
</dbReference>
<comment type="caution">
    <text evidence="9">The sequence shown here is derived from an EMBL/GenBank/DDBJ whole genome shotgun (WGS) entry which is preliminary data.</text>
</comment>
<evidence type="ECO:0000256" key="7">
    <source>
        <dbReference type="ARBA" id="ARBA00023212"/>
    </source>
</evidence>
<evidence type="ECO:0000256" key="2">
    <source>
        <dbReference type="ARBA" id="ARBA00004317"/>
    </source>
</evidence>
<sequence>MPSKESKREKAKEVVDILEEISILLDTDLDRAQLSLCVSLIENGVNPEALANAIKGLRREVKSNEKALQDIRPESSMSD</sequence>
<organism evidence="9 10">
    <name type="scientific">Lithohypha guttulata</name>
    <dbReference type="NCBI Taxonomy" id="1690604"/>
    <lineage>
        <taxon>Eukaryota</taxon>
        <taxon>Fungi</taxon>
        <taxon>Dikarya</taxon>
        <taxon>Ascomycota</taxon>
        <taxon>Pezizomycotina</taxon>
        <taxon>Eurotiomycetes</taxon>
        <taxon>Chaetothyriomycetidae</taxon>
        <taxon>Chaetothyriales</taxon>
        <taxon>Trichomeriaceae</taxon>
        <taxon>Lithohypha</taxon>
    </lineage>
</organism>
<dbReference type="EMBL" id="JAVRRG010000031">
    <property type="protein sequence ID" value="KAK5094884.1"/>
    <property type="molecule type" value="Genomic_DNA"/>
</dbReference>
<evidence type="ECO:0000256" key="4">
    <source>
        <dbReference type="ARBA" id="ARBA00011378"/>
    </source>
</evidence>
<accession>A0ABR0KGR1</accession>
<dbReference type="PANTHER" id="PTHR28520">
    <property type="entry name" value="MITOTIC-SPINDLE ORGANIZING PROTEIN 1"/>
    <property type="match status" value="1"/>
</dbReference>
<gene>
    <name evidence="9" type="ORF">LTR24_003331</name>
</gene>
<comment type="subunit">
    <text evidence="4">Part of the gamma-tubulin complex.</text>
</comment>
<name>A0ABR0KGR1_9EURO</name>
<evidence type="ECO:0000256" key="6">
    <source>
        <dbReference type="ARBA" id="ARBA00022490"/>
    </source>
</evidence>
<dbReference type="PANTHER" id="PTHR28520:SF2">
    <property type="entry name" value="MITOTIC-SPINDLE ORGANIZING PROTEIN 1"/>
    <property type="match status" value="1"/>
</dbReference>
<protein>
    <recommendedName>
        <fullName evidence="5">Mitotic-spindle organizing protein 1</fullName>
    </recommendedName>
    <alternativeName>
        <fullName evidence="8">Mitotic-spindle organizing protein associated with a ring of gamma-tubulin 1</fullName>
    </alternativeName>
</protein>
<evidence type="ECO:0000313" key="10">
    <source>
        <dbReference type="Proteomes" id="UP001345013"/>
    </source>
</evidence>
<evidence type="ECO:0000313" key="9">
    <source>
        <dbReference type="EMBL" id="KAK5094884.1"/>
    </source>
</evidence>
<dbReference type="InterPro" id="IPR022214">
    <property type="entry name" value="MZT1"/>
</dbReference>
<comment type="subcellular location">
    <subcellularLocation>
        <location evidence="2">Cytoplasm</location>
        <location evidence="2">Cytoskeleton</location>
        <location evidence="2">Microtubule organizing center</location>
        <location evidence="2">Spindle pole body</location>
    </subcellularLocation>
</comment>
<evidence type="ECO:0000256" key="5">
    <source>
        <dbReference type="ARBA" id="ARBA00016992"/>
    </source>
</evidence>
<comment type="function">
    <text evidence="1">Required for gamma-tubulin complex recruitment to the microtubule organizing center (MTOC).</text>
</comment>
<reference evidence="9 10" key="1">
    <citation type="submission" date="2023-08" db="EMBL/GenBank/DDBJ databases">
        <title>Black Yeasts Isolated from many extreme environments.</title>
        <authorList>
            <person name="Coleine C."/>
            <person name="Stajich J.E."/>
            <person name="Selbmann L."/>
        </authorList>
    </citation>
    <scope>NUCLEOTIDE SEQUENCE [LARGE SCALE GENOMIC DNA]</scope>
    <source>
        <strain evidence="9 10">CCFEE 5885</strain>
    </source>
</reference>
<evidence type="ECO:0000256" key="8">
    <source>
        <dbReference type="ARBA" id="ARBA00029810"/>
    </source>
</evidence>